<keyword evidence="2" id="KW-0472">Membrane</keyword>
<evidence type="ECO:0000256" key="2">
    <source>
        <dbReference type="SAM" id="Phobius"/>
    </source>
</evidence>
<sequence>MGAGGGADQEGVAAAAAAVLRAPPLPAATAPPLRELEAGAAGWTAPLQQDADGGGSCATFSLSGSSVGGENQQETGDENERSTGNAAFGASSSGDECAAIDDKSNHYYPGALEKKEDLLHGSMLYMTSWTSSDGFVCAVLVFAVASILYTAISSVVV</sequence>
<evidence type="ECO:0000313" key="3">
    <source>
        <dbReference type="EMBL" id="CAE0628113.1"/>
    </source>
</evidence>
<gene>
    <name evidence="3" type="ORF">HAKA00212_LOCUS6793</name>
</gene>
<dbReference type="EMBL" id="HBIU01014603">
    <property type="protein sequence ID" value="CAE0628113.1"/>
    <property type="molecule type" value="Transcribed_RNA"/>
</dbReference>
<keyword evidence="2" id="KW-1133">Transmembrane helix</keyword>
<protein>
    <submittedName>
        <fullName evidence="3">Uncharacterized protein</fullName>
    </submittedName>
</protein>
<dbReference type="AlphaFoldDB" id="A0A7S4D4B8"/>
<name>A0A7S4D4B8_HETAK</name>
<organism evidence="3">
    <name type="scientific">Heterosigma akashiwo</name>
    <name type="common">Chromophytic alga</name>
    <name type="synonym">Heterosigma carterae</name>
    <dbReference type="NCBI Taxonomy" id="2829"/>
    <lineage>
        <taxon>Eukaryota</taxon>
        <taxon>Sar</taxon>
        <taxon>Stramenopiles</taxon>
        <taxon>Ochrophyta</taxon>
        <taxon>Raphidophyceae</taxon>
        <taxon>Chattonellales</taxon>
        <taxon>Chattonellaceae</taxon>
        <taxon>Heterosigma</taxon>
    </lineage>
</organism>
<feature type="compositionally biased region" description="Polar residues" evidence="1">
    <location>
        <begin position="82"/>
        <end position="94"/>
    </location>
</feature>
<feature type="compositionally biased region" description="Polar residues" evidence="1">
    <location>
        <begin position="58"/>
        <end position="74"/>
    </location>
</feature>
<proteinExistence type="predicted"/>
<keyword evidence="2" id="KW-0812">Transmembrane</keyword>
<accession>A0A7S4D4B8</accession>
<reference evidence="3" key="1">
    <citation type="submission" date="2021-01" db="EMBL/GenBank/DDBJ databases">
        <authorList>
            <person name="Corre E."/>
            <person name="Pelletier E."/>
            <person name="Niang G."/>
            <person name="Scheremetjew M."/>
            <person name="Finn R."/>
            <person name="Kale V."/>
            <person name="Holt S."/>
            <person name="Cochrane G."/>
            <person name="Meng A."/>
            <person name="Brown T."/>
            <person name="Cohen L."/>
        </authorList>
    </citation>
    <scope>NUCLEOTIDE SEQUENCE</scope>
    <source>
        <strain evidence="3">CCMP3107</strain>
    </source>
</reference>
<feature type="region of interest" description="Disordered" evidence="1">
    <location>
        <begin position="40"/>
        <end position="95"/>
    </location>
</feature>
<feature type="transmembrane region" description="Helical" evidence="2">
    <location>
        <begin position="135"/>
        <end position="156"/>
    </location>
</feature>
<evidence type="ECO:0000256" key="1">
    <source>
        <dbReference type="SAM" id="MobiDB-lite"/>
    </source>
</evidence>